<dbReference type="PRINTS" id="PR00032">
    <property type="entry name" value="HTHARAC"/>
</dbReference>
<sequence length="140" mass="15845">MDLLHSRPTERISFSSPLVQSQGFTPVPGQISTAINILDEALGRLPYNPDYFRRAFKERIGYTPSKFVEFKRLEQAMNILAAGHSVKETAAMTGYPDVYYFSRQFKRYMGTSPSAYRLLSRAKESGQFIDGVFHRPVAGV</sequence>
<dbReference type="SMART" id="SM00342">
    <property type="entry name" value="HTH_ARAC"/>
    <property type="match status" value="1"/>
</dbReference>
<dbReference type="PANTHER" id="PTHR43280">
    <property type="entry name" value="ARAC-FAMILY TRANSCRIPTIONAL REGULATOR"/>
    <property type="match status" value="1"/>
</dbReference>
<dbReference type="GO" id="GO:0043565">
    <property type="term" value="F:sequence-specific DNA binding"/>
    <property type="evidence" value="ECO:0007669"/>
    <property type="project" value="InterPro"/>
</dbReference>
<dbReference type="EMBL" id="FNCS01000014">
    <property type="protein sequence ID" value="SDG95797.1"/>
    <property type="molecule type" value="Genomic_DNA"/>
</dbReference>
<dbReference type="PROSITE" id="PS01124">
    <property type="entry name" value="HTH_ARAC_FAMILY_2"/>
    <property type="match status" value="1"/>
</dbReference>
<dbReference type="InterPro" id="IPR018062">
    <property type="entry name" value="HTH_AraC-typ_CS"/>
</dbReference>
<dbReference type="RefSeq" id="WP_425287263.1">
    <property type="nucleotide sequence ID" value="NZ_FNCS01000014.1"/>
</dbReference>
<organism evidence="5 6">
    <name type="scientific">Pelagibacterium luteolum</name>
    <dbReference type="NCBI Taxonomy" id="440168"/>
    <lineage>
        <taxon>Bacteria</taxon>
        <taxon>Pseudomonadati</taxon>
        <taxon>Pseudomonadota</taxon>
        <taxon>Alphaproteobacteria</taxon>
        <taxon>Hyphomicrobiales</taxon>
        <taxon>Devosiaceae</taxon>
        <taxon>Pelagibacterium</taxon>
    </lineage>
</organism>
<dbReference type="PANTHER" id="PTHR43280:SF30">
    <property type="entry name" value="MMSAB OPERON REGULATORY PROTEIN"/>
    <property type="match status" value="1"/>
</dbReference>
<keyword evidence="3" id="KW-0804">Transcription</keyword>
<dbReference type="STRING" id="440168.SAMN04487974_1142"/>
<dbReference type="Proteomes" id="UP000199495">
    <property type="component" value="Unassembled WGS sequence"/>
</dbReference>
<dbReference type="GO" id="GO:0003700">
    <property type="term" value="F:DNA-binding transcription factor activity"/>
    <property type="evidence" value="ECO:0007669"/>
    <property type="project" value="InterPro"/>
</dbReference>
<feature type="domain" description="HTH araC/xylS-type" evidence="4">
    <location>
        <begin position="38"/>
        <end position="119"/>
    </location>
</feature>
<dbReference type="AlphaFoldDB" id="A0A1G7YHF0"/>
<evidence type="ECO:0000313" key="6">
    <source>
        <dbReference type="Proteomes" id="UP000199495"/>
    </source>
</evidence>
<evidence type="ECO:0000259" key="4">
    <source>
        <dbReference type="PROSITE" id="PS01124"/>
    </source>
</evidence>
<evidence type="ECO:0000256" key="3">
    <source>
        <dbReference type="ARBA" id="ARBA00023163"/>
    </source>
</evidence>
<name>A0A1G7YHF0_9HYPH</name>
<gene>
    <name evidence="5" type="ORF">SAMN04487974_1142</name>
</gene>
<dbReference type="InterPro" id="IPR020449">
    <property type="entry name" value="Tscrpt_reg_AraC-type_HTH"/>
</dbReference>
<dbReference type="InterPro" id="IPR009057">
    <property type="entry name" value="Homeodomain-like_sf"/>
</dbReference>
<proteinExistence type="predicted"/>
<accession>A0A1G7YHF0</accession>
<dbReference type="InterPro" id="IPR018060">
    <property type="entry name" value="HTH_AraC"/>
</dbReference>
<protein>
    <submittedName>
        <fullName evidence="5">Helix-turn-helix domain-containing protein</fullName>
    </submittedName>
</protein>
<evidence type="ECO:0000256" key="2">
    <source>
        <dbReference type="ARBA" id="ARBA00023125"/>
    </source>
</evidence>
<evidence type="ECO:0000256" key="1">
    <source>
        <dbReference type="ARBA" id="ARBA00023015"/>
    </source>
</evidence>
<keyword evidence="2" id="KW-0238">DNA-binding</keyword>
<evidence type="ECO:0000313" key="5">
    <source>
        <dbReference type="EMBL" id="SDG95797.1"/>
    </source>
</evidence>
<keyword evidence="1" id="KW-0805">Transcription regulation</keyword>
<dbReference type="SUPFAM" id="SSF46689">
    <property type="entry name" value="Homeodomain-like"/>
    <property type="match status" value="1"/>
</dbReference>
<dbReference type="Pfam" id="PF12833">
    <property type="entry name" value="HTH_18"/>
    <property type="match status" value="1"/>
</dbReference>
<keyword evidence="6" id="KW-1185">Reference proteome</keyword>
<reference evidence="5 6" key="1">
    <citation type="submission" date="2016-10" db="EMBL/GenBank/DDBJ databases">
        <authorList>
            <person name="de Groot N.N."/>
        </authorList>
    </citation>
    <scope>NUCLEOTIDE SEQUENCE [LARGE SCALE GENOMIC DNA]</scope>
    <source>
        <strain evidence="5 6">CGMCC 1.10267</strain>
    </source>
</reference>
<dbReference type="PROSITE" id="PS00041">
    <property type="entry name" value="HTH_ARAC_FAMILY_1"/>
    <property type="match status" value="1"/>
</dbReference>
<dbReference type="Gene3D" id="1.10.10.60">
    <property type="entry name" value="Homeodomain-like"/>
    <property type="match status" value="2"/>
</dbReference>